<keyword evidence="4" id="KW-1185">Reference proteome</keyword>
<dbReference type="EMBL" id="BALG01000019">
    <property type="protein sequence ID" value="GAC41034.1"/>
    <property type="molecule type" value="Genomic_DNA"/>
</dbReference>
<dbReference type="Pfam" id="PF03323">
    <property type="entry name" value="GerA"/>
    <property type="match status" value="1"/>
</dbReference>
<keyword evidence="2" id="KW-1133">Transmembrane helix</keyword>
<evidence type="ECO:0000256" key="1">
    <source>
        <dbReference type="ARBA" id="ARBA00023136"/>
    </source>
</evidence>
<evidence type="ECO:0000313" key="3">
    <source>
        <dbReference type="EMBL" id="GAC41034.1"/>
    </source>
</evidence>
<dbReference type="InterPro" id="IPR004995">
    <property type="entry name" value="Spore_Ger"/>
</dbReference>
<sequence length="98" mass="11324">MRPKAKEASIDIVYNNKTKSVTLIESDATVFGLYSVALFFLALSSHIMKLKSFGLPYVSPASPYRIRDWNDYPVRAPLTWMNYRPNMLPVQNQVRKKK</sequence>
<dbReference type="GO" id="GO:0009847">
    <property type="term" value="P:spore germination"/>
    <property type="evidence" value="ECO:0007669"/>
    <property type="project" value="InterPro"/>
</dbReference>
<feature type="transmembrane region" description="Helical" evidence="2">
    <location>
        <begin position="28"/>
        <end position="47"/>
    </location>
</feature>
<evidence type="ECO:0000256" key="2">
    <source>
        <dbReference type="SAM" id="Phobius"/>
    </source>
</evidence>
<dbReference type="GO" id="GO:0016020">
    <property type="term" value="C:membrane"/>
    <property type="evidence" value="ECO:0007669"/>
    <property type="project" value="InterPro"/>
</dbReference>
<gene>
    <name evidence="3" type="ORF">PPOP_0374</name>
</gene>
<dbReference type="RefSeq" id="WP_006284304.1">
    <property type="nucleotide sequence ID" value="NZ_BALG01000019.1"/>
</dbReference>
<proteinExistence type="predicted"/>
<reference evidence="3 4" key="1">
    <citation type="submission" date="2012-10" db="EMBL/GenBank/DDBJ databases">
        <title>Draft Genome Sequence of Paenibacillus popilliae ATCC 14706T.</title>
        <authorList>
            <person name="Iiyama K."/>
            <person name="Mori K."/>
            <person name="Mon H."/>
            <person name="Chieda Y."/>
            <person name="Lee J.M."/>
            <person name="Kusakabe T."/>
            <person name="Tashiro K."/>
            <person name="Asano S."/>
            <person name="Yasunaga-Aoki C."/>
            <person name="Shimizu S."/>
        </authorList>
    </citation>
    <scope>NUCLEOTIDE SEQUENCE [LARGE SCALE GENOMIC DNA]</scope>
    <source>
        <strain evidence="3 4">ATCC 14706</strain>
    </source>
</reference>
<keyword evidence="2" id="KW-0812">Transmembrane</keyword>
<dbReference type="Proteomes" id="UP000029453">
    <property type="component" value="Unassembled WGS sequence"/>
</dbReference>
<dbReference type="AlphaFoldDB" id="M9LY73"/>
<comment type="caution">
    <text evidence="3">The sequence shown here is derived from an EMBL/GenBank/DDBJ whole genome shotgun (WGS) entry which is preliminary data.</text>
</comment>
<name>M9LY73_PAEPP</name>
<protein>
    <submittedName>
        <fullName evidence="3">Uncharacterized protein</fullName>
    </submittedName>
</protein>
<accession>M9LY73</accession>
<evidence type="ECO:0000313" key="4">
    <source>
        <dbReference type="Proteomes" id="UP000029453"/>
    </source>
</evidence>
<organism evidence="3 4">
    <name type="scientific">Paenibacillus popilliae ATCC 14706</name>
    <dbReference type="NCBI Taxonomy" id="1212764"/>
    <lineage>
        <taxon>Bacteria</taxon>
        <taxon>Bacillati</taxon>
        <taxon>Bacillota</taxon>
        <taxon>Bacilli</taxon>
        <taxon>Bacillales</taxon>
        <taxon>Paenibacillaceae</taxon>
        <taxon>Paenibacillus</taxon>
    </lineage>
</organism>
<keyword evidence="1 2" id="KW-0472">Membrane</keyword>